<evidence type="ECO:0000313" key="4">
    <source>
        <dbReference type="Proteomes" id="UP000008810"/>
    </source>
</evidence>
<proteinExistence type="predicted"/>
<dbReference type="Proteomes" id="UP000008810">
    <property type="component" value="Chromosome 1"/>
</dbReference>
<dbReference type="Gramene" id="PNT75895">
    <property type="protein sequence ID" value="PNT75895"/>
    <property type="gene ID" value="BRADI_1g40754v3"/>
</dbReference>
<dbReference type="InParanoid" id="A0A2K2DNP8"/>
<dbReference type="AlphaFoldDB" id="A0A2K2DNP8"/>
<evidence type="ECO:0000313" key="2">
    <source>
        <dbReference type="EMBL" id="PNT75895.1"/>
    </source>
</evidence>
<reference evidence="2" key="2">
    <citation type="submission" date="2017-06" db="EMBL/GenBank/DDBJ databases">
        <title>WGS assembly of Brachypodium distachyon.</title>
        <authorList>
            <consortium name="The International Brachypodium Initiative"/>
            <person name="Lucas S."/>
            <person name="Harmon-Smith M."/>
            <person name="Lail K."/>
            <person name="Tice H."/>
            <person name="Grimwood J."/>
            <person name="Bruce D."/>
            <person name="Barry K."/>
            <person name="Shu S."/>
            <person name="Lindquist E."/>
            <person name="Wang M."/>
            <person name="Pitluck S."/>
            <person name="Vogel J.P."/>
            <person name="Garvin D.F."/>
            <person name="Mockler T.C."/>
            <person name="Schmutz J."/>
            <person name="Rokhsar D."/>
            <person name="Bevan M.W."/>
        </authorList>
    </citation>
    <scope>NUCLEOTIDE SEQUENCE</scope>
    <source>
        <strain evidence="2">Bd21</strain>
    </source>
</reference>
<evidence type="ECO:0000256" key="1">
    <source>
        <dbReference type="SAM" id="MobiDB-lite"/>
    </source>
</evidence>
<feature type="region of interest" description="Disordered" evidence="1">
    <location>
        <begin position="123"/>
        <end position="146"/>
    </location>
</feature>
<dbReference type="EnsemblPlants" id="PNT75895">
    <property type="protein sequence ID" value="PNT75895"/>
    <property type="gene ID" value="BRADI_1g40754v3"/>
</dbReference>
<organism evidence="2">
    <name type="scientific">Brachypodium distachyon</name>
    <name type="common">Purple false brome</name>
    <name type="synonym">Trachynia distachya</name>
    <dbReference type="NCBI Taxonomy" id="15368"/>
    <lineage>
        <taxon>Eukaryota</taxon>
        <taxon>Viridiplantae</taxon>
        <taxon>Streptophyta</taxon>
        <taxon>Embryophyta</taxon>
        <taxon>Tracheophyta</taxon>
        <taxon>Spermatophyta</taxon>
        <taxon>Magnoliopsida</taxon>
        <taxon>Liliopsida</taxon>
        <taxon>Poales</taxon>
        <taxon>Poaceae</taxon>
        <taxon>BOP clade</taxon>
        <taxon>Pooideae</taxon>
        <taxon>Stipodae</taxon>
        <taxon>Brachypodieae</taxon>
        <taxon>Brachypodium</taxon>
    </lineage>
</organism>
<reference evidence="3" key="3">
    <citation type="submission" date="2018-08" db="UniProtKB">
        <authorList>
            <consortium name="EnsemblPlants"/>
        </authorList>
    </citation>
    <scope>IDENTIFICATION</scope>
    <source>
        <strain evidence="3">cv. Bd21</strain>
    </source>
</reference>
<dbReference type="EMBL" id="CM000880">
    <property type="protein sequence ID" value="PNT75895.1"/>
    <property type="molecule type" value="Genomic_DNA"/>
</dbReference>
<sequence length="214" mass="24109">MIVTIFYASSSSTPSSHVCLSQPPPQLPLPLLSILIRSKKAGLMDGARICEWQKWISICCWQSTNCCSLFMVASFGILTELRHGEPRASHLPQIEQCLQQELAHTMCGGEKLPAAAELVRRQEGSRSRNVDGRTRRQRAVTNKGKTTNDWDGGRLGLVQQWEGPEGDRPAARLARFHRRRIAAQDRWELMRAWLCGLRTVARTRNGLEARPQIP</sequence>
<keyword evidence="4" id="KW-1185">Reference proteome</keyword>
<protein>
    <submittedName>
        <fullName evidence="2 3">Uncharacterized protein</fullName>
    </submittedName>
</protein>
<name>A0A2K2DNP8_BRADI</name>
<accession>A0A2K2DNP8</accession>
<feature type="compositionally biased region" description="Basic and acidic residues" evidence="1">
    <location>
        <begin position="123"/>
        <end position="134"/>
    </location>
</feature>
<evidence type="ECO:0000313" key="3">
    <source>
        <dbReference type="EnsemblPlants" id="PNT75895"/>
    </source>
</evidence>
<reference evidence="2 3" key="1">
    <citation type="journal article" date="2010" name="Nature">
        <title>Genome sequencing and analysis of the model grass Brachypodium distachyon.</title>
        <authorList>
            <consortium name="International Brachypodium Initiative"/>
        </authorList>
    </citation>
    <scope>NUCLEOTIDE SEQUENCE [LARGE SCALE GENOMIC DNA]</scope>
    <source>
        <strain evidence="2 3">Bd21</strain>
    </source>
</reference>
<gene>
    <name evidence="2" type="ORF">BRADI_1g40754v3</name>
</gene>